<evidence type="ECO:0000256" key="7">
    <source>
        <dbReference type="SAM" id="SignalP"/>
    </source>
</evidence>
<dbReference type="SMART" id="SM00741">
    <property type="entry name" value="SapB"/>
    <property type="match status" value="7"/>
</dbReference>
<evidence type="ECO:0000259" key="8">
    <source>
        <dbReference type="PROSITE" id="PS50015"/>
    </source>
</evidence>
<gene>
    <name evidence="9" type="ORF">HHI36_016891</name>
</gene>
<dbReference type="PROSITE" id="PS50015">
    <property type="entry name" value="SAP_B"/>
    <property type="match status" value="7"/>
</dbReference>
<feature type="domain" description="Saposin B-type" evidence="8">
    <location>
        <begin position="264"/>
        <end position="343"/>
    </location>
</feature>
<dbReference type="GO" id="GO:0005737">
    <property type="term" value="C:cytoplasm"/>
    <property type="evidence" value="ECO:0007669"/>
    <property type="project" value="UniProtKB-ARBA"/>
</dbReference>
<dbReference type="InterPro" id="IPR008138">
    <property type="entry name" value="SapB_2"/>
</dbReference>
<evidence type="ECO:0000313" key="10">
    <source>
        <dbReference type="Proteomes" id="UP001516400"/>
    </source>
</evidence>
<evidence type="ECO:0000256" key="4">
    <source>
        <dbReference type="ARBA" id="ARBA00022737"/>
    </source>
</evidence>
<feature type="domain" description="Saposin B-type" evidence="8">
    <location>
        <begin position="621"/>
        <end position="702"/>
    </location>
</feature>
<evidence type="ECO:0000256" key="2">
    <source>
        <dbReference type="ARBA" id="ARBA00022525"/>
    </source>
</evidence>
<keyword evidence="5" id="KW-1015">Disulfide bond</keyword>
<dbReference type="FunFam" id="1.10.225.10:FF:000002">
    <property type="entry name" value="prosaposin isoform X2"/>
    <property type="match status" value="2"/>
</dbReference>
<dbReference type="InterPro" id="IPR008373">
    <property type="entry name" value="Saposin"/>
</dbReference>
<keyword evidence="4" id="KW-0677">Repeat</keyword>
<dbReference type="GO" id="GO:0005576">
    <property type="term" value="C:extracellular region"/>
    <property type="evidence" value="ECO:0007669"/>
    <property type="project" value="UniProtKB-SubCell"/>
</dbReference>
<keyword evidence="10" id="KW-1185">Reference proteome</keyword>
<feature type="domain" description="Saposin B-type" evidence="8">
    <location>
        <begin position="371"/>
        <end position="451"/>
    </location>
</feature>
<proteinExistence type="predicted"/>
<dbReference type="InterPro" id="IPR011001">
    <property type="entry name" value="Saposin-like"/>
</dbReference>
<keyword evidence="3 7" id="KW-0732">Signal</keyword>
<dbReference type="PANTHER" id="PTHR11480:SF3">
    <property type="entry name" value="BCDNA.GH08312"/>
    <property type="match status" value="1"/>
</dbReference>
<reference evidence="9 10" key="1">
    <citation type="journal article" date="2021" name="BMC Biol.">
        <title>Horizontally acquired antibacterial genes associated with adaptive radiation of ladybird beetles.</title>
        <authorList>
            <person name="Li H.S."/>
            <person name="Tang X.F."/>
            <person name="Huang Y.H."/>
            <person name="Xu Z.Y."/>
            <person name="Chen M.L."/>
            <person name="Du X.Y."/>
            <person name="Qiu B.Y."/>
            <person name="Chen P.T."/>
            <person name="Zhang W."/>
            <person name="Slipinski A."/>
            <person name="Escalona H.E."/>
            <person name="Waterhouse R.M."/>
            <person name="Zwick A."/>
            <person name="Pang H."/>
        </authorList>
    </citation>
    <scope>NUCLEOTIDE SEQUENCE [LARGE SCALE GENOMIC DNA]</scope>
    <source>
        <strain evidence="9">SYSU2018</strain>
    </source>
</reference>
<evidence type="ECO:0000256" key="3">
    <source>
        <dbReference type="ARBA" id="ARBA00022729"/>
    </source>
</evidence>
<dbReference type="Pfam" id="PF05184">
    <property type="entry name" value="SapB_1"/>
    <property type="match status" value="5"/>
</dbReference>
<comment type="subcellular location">
    <subcellularLocation>
        <location evidence="1">Secreted</location>
    </subcellularLocation>
</comment>
<sequence>MKVLVFIVMTMLSVDIGIAEQEPHLAKNDCIQGPSFWCKNLTREDRIDTCIDFGNVVNNMVTTMKNVNSSLYMYNPELLLVLVEKLPAMQKYSWGKFKLSRDVNNIPTSLEDFASWYEQEVNAMATVSNPLQRSAASCHATRHCIQTEWIHKQLPPDNSNICQTCLDMVKQARDQLLSNETQDLIKQVFEGTCNLTHFKIIVDECDKIVDSFIPDLIDTLASEMNPQVVCSVAGLCNNANYLKALEEEKGPLSSTWKPLLPQKKVDSCTGCRTVVTIMENKFDTMSKDDVLQGFLIMCRGAGSLSDACSNVVLTYFTEIYDHLKEHLNPTEVCLLSGECSAMFHTHDAAHTKGIQVTSISNIGVVPVSGSDDLPCELCEQLVEHLRDLLVANTTEEEFKRVLQGLCRQTKSFADECLAIVDEYYAIAYQLLLTELNSTVACSLAGLCPKNSNYKDVPVAPLLPADTVDALQIRPVPKKPLLIRVPLTKTRQSIEIISTPPQPFGKVDEAQLPIDLLASPYDGVTYNKQVCEFCQFFLHYVQQAITNPTTEDDIKKIIKKACNDLPSSINDTCVSFVEAYEPALVALLAQEIDPSQICPLIRACPSEKIHDVDVFMQQETGDNSKCPLCLFAVQKLEEMVKDKKTETDIKEALGKLCSKLPKDLTAECQNFVNTYTDQLVEMLVADLNPQEICVFLKLCTDKKPTLHNVIAPVSKTDIVIGETETNAIVDDTFNGIAVDNGQVNSYEQVGNVECVFCKFMMREIEYFLQNRNNEDEIIDIVQNICKVMPEVISKDCNNFVNQYGNTIIQLLIETLEPSDICPVLQLCKSPQLEIAKVEIFDCPVCEAAVWAMEKILANPKVDHEMKHVLEKTCRALPSRDQAKCRNIIETYGTEIFDLIEHLANKSLICRKIGICGAGTKVQIEN</sequence>
<accession>A0ABD2NKZ5</accession>
<dbReference type="Gene3D" id="1.10.225.10">
    <property type="entry name" value="Saposin-like"/>
    <property type="match status" value="7"/>
</dbReference>
<dbReference type="PRINTS" id="PR01797">
    <property type="entry name" value="SAPOSIN"/>
</dbReference>
<evidence type="ECO:0000256" key="6">
    <source>
        <dbReference type="ARBA" id="ARBA00023180"/>
    </source>
</evidence>
<dbReference type="InterPro" id="IPR008139">
    <property type="entry name" value="SaposinB_dom"/>
</dbReference>
<protein>
    <recommendedName>
        <fullName evidence="8">Saposin B-type domain-containing protein</fullName>
    </recommendedName>
</protein>
<dbReference type="InterPro" id="IPR051428">
    <property type="entry name" value="Sphingo_Act-Surfact_Prot"/>
</dbReference>
<organism evidence="9 10">
    <name type="scientific">Cryptolaemus montrouzieri</name>
    <dbReference type="NCBI Taxonomy" id="559131"/>
    <lineage>
        <taxon>Eukaryota</taxon>
        <taxon>Metazoa</taxon>
        <taxon>Ecdysozoa</taxon>
        <taxon>Arthropoda</taxon>
        <taxon>Hexapoda</taxon>
        <taxon>Insecta</taxon>
        <taxon>Pterygota</taxon>
        <taxon>Neoptera</taxon>
        <taxon>Endopterygota</taxon>
        <taxon>Coleoptera</taxon>
        <taxon>Polyphaga</taxon>
        <taxon>Cucujiformia</taxon>
        <taxon>Coccinelloidea</taxon>
        <taxon>Coccinellidae</taxon>
        <taxon>Scymninae</taxon>
        <taxon>Scymnini</taxon>
        <taxon>Cryptolaemus</taxon>
    </lineage>
</organism>
<feature type="domain" description="Saposin B-type" evidence="8">
    <location>
        <begin position="158"/>
        <end position="240"/>
    </location>
</feature>
<feature type="signal peptide" evidence="7">
    <location>
        <begin position="1"/>
        <end position="19"/>
    </location>
</feature>
<feature type="domain" description="Saposin B-type" evidence="8">
    <location>
        <begin position="526"/>
        <end position="607"/>
    </location>
</feature>
<dbReference type="Pfam" id="PF03489">
    <property type="entry name" value="SapB_2"/>
    <property type="match status" value="7"/>
</dbReference>
<comment type="caution">
    <text evidence="9">The sequence shown here is derived from an EMBL/GenBank/DDBJ whole genome shotgun (WGS) entry which is preliminary data.</text>
</comment>
<evidence type="ECO:0000256" key="5">
    <source>
        <dbReference type="ARBA" id="ARBA00023157"/>
    </source>
</evidence>
<dbReference type="InterPro" id="IPR007856">
    <property type="entry name" value="SapB_1"/>
</dbReference>
<dbReference type="SUPFAM" id="SSF47862">
    <property type="entry name" value="Saposin"/>
    <property type="match status" value="6"/>
</dbReference>
<keyword evidence="6" id="KW-0325">Glycoprotein</keyword>
<name>A0ABD2NKZ5_9CUCU</name>
<evidence type="ECO:0000256" key="1">
    <source>
        <dbReference type="ARBA" id="ARBA00004613"/>
    </source>
</evidence>
<feature type="domain" description="Saposin B-type" evidence="8">
    <location>
        <begin position="749"/>
        <end position="830"/>
    </location>
</feature>
<dbReference type="EMBL" id="JABFTP020000124">
    <property type="protein sequence ID" value="KAL3279381.1"/>
    <property type="molecule type" value="Genomic_DNA"/>
</dbReference>
<keyword evidence="2" id="KW-0964">Secreted</keyword>
<dbReference type="PANTHER" id="PTHR11480">
    <property type="entry name" value="SAPOSIN-RELATED"/>
    <property type="match status" value="1"/>
</dbReference>
<feature type="chain" id="PRO_5044884842" description="Saposin B-type domain-containing protein" evidence="7">
    <location>
        <begin position="20"/>
        <end position="924"/>
    </location>
</feature>
<evidence type="ECO:0000313" key="9">
    <source>
        <dbReference type="EMBL" id="KAL3279381.1"/>
    </source>
</evidence>
<dbReference type="AlphaFoldDB" id="A0ABD2NKZ5"/>
<feature type="domain" description="Saposin B-type" evidence="8">
    <location>
        <begin position="837"/>
        <end position="918"/>
    </location>
</feature>
<dbReference type="Proteomes" id="UP001516400">
    <property type="component" value="Unassembled WGS sequence"/>
</dbReference>